<dbReference type="Proteomes" id="UP000481861">
    <property type="component" value="Unassembled WGS sequence"/>
</dbReference>
<keyword evidence="4 8" id="KW-1133">Transmembrane helix</keyword>
<evidence type="ECO:0000313" key="13">
    <source>
        <dbReference type="Proteomes" id="UP000481861"/>
    </source>
</evidence>
<feature type="transmembrane region" description="Helical" evidence="8">
    <location>
        <begin position="316"/>
        <end position="335"/>
    </location>
</feature>
<proteinExistence type="predicted"/>
<feature type="transmembrane region" description="Helical" evidence="8">
    <location>
        <begin position="543"/>
        <end position="561"/>
    </location>
</feature>
<dbReference type="InterPro" id="IPR039261">
    <property type="entry name" value="FNR_nucleotide-bd"/>
</dbReference>
<evidence type="ECO:0000256" key="3">
    <source>
        <dbReference type="ARBA" id="ARBA00022692"/>
    </source>
</evidence>
<dbReference type="GO" id="GO:0006826">
    <property type="term" value="P:iron ion transport"/>
    <property type="evidence" value="ECO:0007669"/>
    <property type="project" value="TreeGrafter"/>
</dbReference>
<evidence type="ECO:0000256" key="4">
    <source>
        <dbReference type="ARBA" id="ARBA00022989"/>
    </source>
</evidence>
<dbReference type="Pfam" id="PF00175">
    <property type="entry name" value="NAD_binding_1"/>
    <property type="match status" value="1"/>
</dbReference>
<feature type="domain" description="Oxidoreductase FAD/NAD(P)-binding" evidence="10">
    <location>
        <begin position="588"/>
        <end position="693"/>
    </location>
</feature>
<dbReference type="PANTHER" id="PTHR32361:SF9">
    <property type="entry name" value="FERRIC REDUCTASE TRANSMEMBRANE COMPONENT 3-RELATED"/>
    <property type="match status" value="1"/>
</dbReference>
<dbReference type="OrthoDB" id="167398at2759"/>
<name>A0A7C8II59_9PLEO</name>
<keyword evidence="2" id="KW-0813">Transport</keyword>
<evidence type="ECO:0000259" key="10">
    <source>
        <dbReference type="Pfam" id="PF00175"/>
    </source>
</evidence>
<evidence type="ECO:0000256" key="6">
    <source>
        <dbReference type="ARBA" id="ARBA00023136"/>
    </source>
</evidence>
<evidence type="ECO:0000256" key="1">
    <source>
        <dbReference type="ARBA" id="ARBA00004141"/>
    </source>
</evidence>
<dbReference type="AlphaFoldDB" id="A0A7C8II59"/>
<feature type="compositionally biased region" description="Low complexity" evidence="7">
    <location>
        <begin position="493"/>
        <end position="511"/>
    </location>
</feature>
<dbReference type="SFLD" id="SFLDS00052">
    <property type="entry name" value="Ferric_Reductase_Domain"/>
    <property type="match status" value="1"/>
</dbReference>
<dbReference type="GO" id="GO:0006879">
    <property type="term" value="P:intracellular iron ion homeostasis"/>
    <property type="evidence" value="ECO:0007669"/>
    <property type="project" value="TreeGrafter"/>
</dbReference>
<feature type="transmembrane region" description="Helical" evidence="8">
    <location>
        <begin position="412"/>
        <end position="432"/>
    </location>
</feature>
<feature type="transmembrane region" description="Helical" evidence="8">
    <location>
        <begin position="355"/>
        <end position="377"/>
    </location>
</feature>
<sequence>MVSLTTLAVLVGPALAHVSSGREGKGFIGYGITMYDPVCAYACRDTVSAWMLDCGDAGSGGHSHHSAMEMETPSPLCYATNDPFLQTLAWCISTHCKDVPISKLEQYWELNVAGRQSEQPSPKYSYQTALAMVTEPPTTVVDPEEILDVTSLVDEESYLGSYNGDWVFEIIETTSTRYSLVLFLTCTIIPIGFSLLRFLPLPKSLVSKFYAYFIDPPVFGHHHAVPVLGLAIVPTRGQALFIAYIWIINIVLSAAGFRITDPNSWYTSTTEQLTSFIGNRAGTLSFVNLALAILFSSRNNVLLYLTNWSHSTFLLVHRWIAVICTLQACLHSAIWLRLYILMGKEDYNTETKDRYWIWGIIATLSLSILLPLSALPVRRRAYELFLSSHVVLAVLSLIGCLLHIFYRYGWQWGYQIWIFVAFAVWGFDRFFARPLRIARNGMRRAHVQIVDDDYLQVNIPGVEASGQAYLYFPTLTWRVWENHPFSVAAMSGPSSGISRRSSSPSQSGTPSEDVEKHATVAVHRPSSSTELGITFYVRRRGGLTAQLASLAEAASGALVLVESSYGPEMSLIPSPTADPSFEYPNLILIAGGVGITAVLPLLDRVNTIARPFGTTKLFWGVRTEPLVHSVEEVLGQQATRRDGKAQWGNVDVVVSVGKRFDLKAVLEAELAGAQGAGTKVVVCGPAGMADDTRAAVTQLASNGAVIRLTEESFSW</sequence>
<feature type="chain" id="PRO_5028911260" evidence="9">
    <location>
        <begin position="17"/>
        <end position="715"/>
    </location>
</feature>
<dbReference type="SFLD" id="SFLDG01168">
    <property type="entry name" value="Ferric_reductase_subgroup_(FRE"/>
    <property type="match status" value="1"/>
</dbReference>
<dbReference type="InterPro" id="IPR013130">
    <property type="entry name" value="Fe3_Rdtase_TM_dom"/>
</dbReference>
<protein>
    <submittedName>
        <fullName evidence="12">Ferric reductase like transmembrane component-domain-containing protein</fullName>
    </submittedName>
</protein>
<gene>
    <name evidence="12" type="ORF">BDV95DRAFT_605028</name>
</gene>
<dbReference type="SUPFAM" id="SSF52343">
    <property type="entry name" value="Ferredoxin reductase-like, C-terminal NADP-linked domain"/>
    <property type="match status" value="1"/>
</dbReference>
<dbReference type="InterPro" id="IPR051410">
    <property type="entry name" value="Ferric/Cupric_Reductase"/>
</dbReference>
<evidence type="ECO:0000256" key="2">
    <source>
        <dbReference type="ARBA" id="ARBA00022448"/>
    </source>
</evidence>
<dbReference type="GO" id="GO:0000293">
    <property type="term" value="F:ferric-chelate reductase activity"/>
    <property type="evidence" value="ECO:0007669"/>
    <property type="project" value="TreeGrafter"/>
</dbReference>
<feature type="signal peptide" evidence="9">
    <location>
        <begin position="1"/>
        <end position="16"/>
    </location>
</feature>
<evidence type="ECO:0000313" key="12">
    <source>
        <dbReference type="EMBL" id="KAF2873527.1"/>
    </source>
</evidence>
<accession>A0A7C8II59</accession>
<comment type="caution">
    <text evidence="12">The sequence shown here is derived from an EMBL/GenBank/DDBJ whole genome shotgun (WGS) entry which is preliminary data.</text>
</comment>
<organism evidence="12 13">
    <name type="scientific">Massariosphaeria phaeospora</name>
    <dbReference type="NCBI Taxonomy" id="100035"/>
    <lineage>
        <taxon>Eukaryota</taxon>
        <taxon>Fungi</taxon>
        <taxon>Dikarya</taxon>
        <taxon>Ascomycota</taxon>
        <taxon>Pezizomycotina</taxon>
        <taxon>Dothideomycetes</taxon>
        <taxon>Pleosporomycetidae</taxon>
        <taxon>Pleosporales</taxon>
        <taxon>Pleosporales incertae sedis</taxon>
        <taxon>Massariosphaeria</taxon>
    </lineage>
</organism>
<reference evidence="12 13" key="1">
    <citation type="submission" date="2020-01" db="EMBL/GenBank/DDBJ databases">
        <authorList>
            <consortium name="DOE Joint Genome Institute"/>
            <person name="Haridas S."/>
            <person name="Albert R."/>
            <person name="Binder M."/>
            <person name="Bloem J."/>
            <person name="Labutti K."/>
            <person name="Salamov A."/>
            <person name="Andreopoulos B."/>
            <person name="Baker S.E."/>
            <person name="Barry K."/>
            <person name="Bills G."/>
            <person name="Bluhm B.H."/>
            <person name="Cannon C."/>
            <person name="Castanera R."/>
            <person name="Culley D.E."/>
            <person name="Daum C."/>
            <person name="Ezra D."/>
            <person name="Gonzalez J.B."/>
            <person name="Henrissat B."/>
            <person name="Kuo A."/>
            <person name="Liang C."/>
            <person name="Lipzen A."/>
            <person name="Lutzoni F."/>
            <person name="Magnuson J."/>
            <person name="Mondo S."/>
            <person name="Nolan M."/>
            <person name="Ohm R."/>
            <person name="Pangilinan J."/>
            <person name="Park H.-J.H."/>
            <person name="Ramirez L."/>
            <person name="Alfaro M."/>
            <person name="Sun H."/>
            <person name="Tritt A."/>
            <person name="Yoshinaga Y."/>
            <person name="Zwiers L.-H.L."/>
            <person name="Turgeon B.G."/>
            <person name="Goodwin S.B."/>
            <person name="Spatafora J.W."/>
            <person name="Crous P.W."/>
            <person name="Grigoriev I.V."/>
        </authorList>
    </citation>
    <scope>NUCLEOTIDE SEQUENCE [LARGE SCALE GENOMIC DNA]</scope>
    <source>
        <strain evidence="12 13">CBS 611.86</strain>
    </source>
</reference>
<keyword evidence="6 8" id="KW-0472">Membrane</keyword>
<evidence type="ECO:0000256" key="8">
    <source>
        <dbReference type="SAM" id="Phobius"/>
    </source>
</evidence>
<dbReference type="InterPro" id="IPR001433">
    <property type="entry name" value="OxRdtase_FAD/NAD-bd"/>
</dbReference>
<evidence type="ECO:0000256" key="9">
    <source>
        <dbReference type="SAM" id="SignalP"/>
    </source>
</evidence>
<keyword evidence="5" id="KW-0406">Ion transport</keyword>
<dbReference type="EMBL" id="JAADJZ010000007">
    <property type="protein sequence ID" value="KAF2873527.1"/>
    <property type="molecule type" value="Genomic_DNA"/>
</dbReference>
<feature type="transmembrane region" description="Helical" evidence="8">
    <location>
        <begin position="581"/>
        <end position="602"/>
    </location>
</feature>
<evidence type="ECO:0000256" key="5">
    <source>
        <dbReference type="ARBA" id="ARBA00023065"/>
    </source>
</evidence>
<dbReference type="GO" id="GO:0005886">
    <property type="term" value="C:plasma membrane"/>
    <property type="evidence" value="ECO:0007669"/>
    <property type="project" value="TreeGrafter"/>
</dbReference>
<dbReference type="PANTHER" id="PTHR32361">
    <property type="entry name" value="FERRIC/CUPRIC REDUCTASE TRANSMEMBRANE COMPONENT"/>
    <property type="match status" value="1"/>
</dbReference>
<feature type="transmembrane region" description="Helical" evidence="8">
    <location>
        <begin position="178"/>
        <end position="199"/>
    </location>
</feature>
<feature type="transmembrane region" description="Helical" evidence="8">
    <location>
        <begin position="239"/>
        <end position="257"/>
    </location>
</feature>
<feature type="domain" description="Ferric oxidoreductase" evidence="11">
    <location>
        <begin position="281"/>
        <end position="400"/>
    </location>
</feature>
<feature type="region of interest" description="Disordered" evidence="7">
    <location>
        <begin position="493"/>
        <end position="517"/>
    </location>
</feature>
<dbReference type="GO" id="GO:0015677">
    <property type="term" value="P:copper ion import"/>
    <property type="evidence" value="ECO:0007669"/>
    <property type="project" value="TreeGrafter"/>
</dbReference>
<feature type="transmembrane region" description="Helical" evidence="8">
    <location>
        <begin position="277"/>
        <end position="295"/>
    </location>
</feature>
<comment type="subcellular location">
    <subcellularLocation>
        <location evidence="1">Membrane</location>
        <topology evidence="1">Multi-pass membrane protein</topology>
    </subcellularLocation>
</comment>
<evidence type="ECO:0000256" key="7">
    <source>
        <dbReference type="SAM" id="MobiDB-lite"/>
    </source>
</evidence>
<dbReference type="CDD" id="cd06186">
    <property type="entry name" value="NOX_Duox_like_FAD_NADP"/>
    <property type="match status" value="1"/>
</dbReference>
<keyword evidence="13" id="KW-1185">Reference proteome</keyword>
<keyword evidence="9" id="KW-0732">Signal</keyword>
<dbReference type="Gene3D" id="3.40.50.80">
    <property type="entry name" value="Nucleotide-binding domain of ferredoxin-NADP reductase (FNR) module"/>
    <property type="match status" value="1"/>
</dbReference>
<evidence type="ECO:0000259" key="11">
    <source>
        <dbReference type="Pfam" id="PF01794"/>
    </source>
</evidence>
<feature type="transmembrane region" description="Helical" evidence="8">
    <location>
        <begin position="384"/>
        <end position="406"/>
    </location>
</feature>
<keyword evidence="3 8" id="KW-0812">Transmembrane</keyword>
<dbReference type="Pfam" id="PF01794">
    <property type="entry name" value="Ferric_reduct"/>
    <property type="match status" value="1"/>
</dbReference>